<organism evidence="1 2">
    <name type="scientific">Nezara viridula</name>
    <name type="common">Southern green stink bug</name>
    <name type="synonym">Cimex viridulus</name>
    <dbReference type="NCBI Taxonomy" id="85310"/>
    <lineage>
        <taxon>Eukaryota</taxon>
        <taxon>Metazoa</taxon>
        <taxon>Ecdysozoa</taxon>
        <taxon>Arthropoda</taxon>
        <taxon>Hexapoda</taxon>
        <taxon>Insecta</taxon>
        <taxon>Pterygota</taxon>
        <taxon>Neoptera</taxon>
        <taxon>Paraneoptera</taxon>
        <taxon>Hemiptera</taxon>
        <taxon>Heteroptera</taxon>
        <taxon>Panheteroptera</taxon>
        <taxon>Pentatomomorpha</taxon>
        <taxon>Pentatomoidea</taxon>
        <taxon>Pentatomidae</taxon>
        <taxon>Pentatominae</taxon>
        <taxon>Nezara</taxon>
    </lineage>
</organism>
<dbReference type="Proteomes" id="UP001152798">
    <property type="component" value="Chromosome 6"/>
</dbReference>
<dbReference type="AlphaFoldDB" id="A0A9P0HNC4"/>
<keyword evidence="2" id="KW-1185">Reference proteome</keyword>
<dbReference type="EMBL" id="OV725082">
    <property type="protein sequence ID" value="CAH1404762.1"/>
    <property type="molecule type" value="Genomic_DNA"/>
</dbReference>
<reference evidence="1" key="1">
    <citation type="submission" date="2022-01" db="EMBL/GenBank/DDBJ databases">
        <authorList>
            <person name="King R."/>
        </authorList>
    </citation>
    <scope>NUCLEOTIDE SEQUENCE</scope>
</reference>
<accession>A0A9P0HNC4</accession>
<protein>
    <submittedName>
        <fullName evidence="1">Uncharacterized protein</fullName>
    </submittedName>
</protein>
<evidence type="ECO:0000313" key="1">
    <source>
        <dbReference type="EMBL" id="CAH1404762.1"/>
    </source>
</evidence>
<sequence length="116" mass="14215">MFPICINSLSFSSAWSIVYRRRRRTATMFKRLVIFLLFGVVAVISVGQQGRTTNYKQVRSTYKPTYQQSYPQQEKSTRSQQYNQQYTPYRYPYYQQYYYQPVYKQSYQQTPYVRRK</sequence>
<name>A0A9P0HNC4_NEZVI</name>
<evidence type="ECO:0000313" key="2">
    <source>
        <dbReference type="Proteomes" id="UP001152798"/>
    </source>
</evidence>
<gene>
    <name evidence="1" type="ORF">NEZAVI_LOCUS13116</name>
</gene>
<proteinExistence type="predicted"/>